<dbReference type="Proteomes" id="UP001217500">
    <property type="component" value="Chromosome"/>
</dbReference>
<evidence type="ECO:0000313" key="2">
    <source>
        <dbReference type="EMBL" id="WCL53702.1"/>
    </source>
</evidence>
<keyword evidence="1" id="KW-0812">Transmembrane</keyword>
<feature type="transmembrane region" description="Helical" evidence="1">
    <location>
        <begin position="7"/>
        <end position="24"/>
    </location>
</feature>
<feature type="transmembrane region" description="Helical" evidence="1">
    <location>
        <begin position="30"/>
        <end position="49"/>
    </location>
</feature>
<name>A0AAF0BL44_9PROT</name>
<reference evidence="2" key="1">
    <citation type="submission" date="2023-01" db="EMBL/GenBank/DDBJ databases">
        <title>The genome sequence of Kordiimonadaceae bacterium 6D33.</title>
        <authorList>
            <person name="Liu Y."/>
        </authorList>
    </citation>
    <scope>NUCLEOTIDE SEQUENCE</scope>
    <source>
        <strain evidence="2">6D33</strain>
    </source>
</reference>
<dbReference type="KEGG" id="gso:PH603_14270"/>
<protein>
    <submittedName>
        <fullName evidence="2">Uncharacterized protein</fullName>
    </submittedName>
</protein>
<organism evidence="2 3">
    <name type="scientific">Gimibacter soli</name>
    <dbReference type="NCBI Taxonomy" id="3024400"/>
    <lineage>
        <taxon>Bacteria</taxon>
        <taxon>Pseudomonadati</taxon>
        <taxon>Pseudomonadota</taxon>
        <taxon>Alphaproteobacteria</taxon>
        <taxon>Kordiimonadales</taxon>
        <taxon>Temperatibacteraceae</taxon>
        <taxon>Gimibacter</taxon>
    </lineage>
</organism>
<accession>A0AAF0BL44</accession>
<keyword evidence="3" id="KW-1185">Reference proteome</keyword>
<sequence length="100" mass="11014">MKSIKRWMALPLGALIFVIGAILFPLPIPLGIPLMVIGLAVLALHPLMLRAFRRWRGRHPEASRRIGAIVPHLPAFLRRIAHRTTPPSRKGPGAPPTVQA</sequence>
<dbReference type="RefSeq" id="WP_289503233.1">
    <property type="nucleotide sequence ID" value="NZ_CP116805.1"/>
</dbReference>
<keyword evidence="1" id="KW-0472">Membrane</keyword>
<proteinExistence type="predicted"/>
<evidence type="ECO:0000256" key="1">
    <source>
        <dbReference type="SAM" id="Phobius"/>
    </source>
</evidence>
<gene>
    <name evidence="2" type="ORF">PH603_14270</name>
</gene>
<dbReference type="EMBL" id="CP116805">
    <property type="protein sequence ID" value="WCL53702.1"/>
    <property type="molecule type" value="Genomic_DNA"/>
</dbReference>
<dbReference type="AlphaFoldDB" id="A0AAF0BL44"/>
<keyword evidence="1" id="KW-1133">Transmembrane helix</keyword>
<evidence type="ECO:0000313" key="3">
    <source>
        <dbReference type="Proteomes" id="UP001217500"/>
    </source>
</evidence>